<organism evidence="2">
    <name type="scientific">Eremomyces bilateralis CBS 781.70</name>
    <dbReference type="NCBI Taxonomy" id="1392243"/>
    <lineage>
        <taxon>Eukaryota</taxon>
        <taxon>Fungi</taxon>
        <taxon>Dikarya</taxon>
        <taxon>Ascomycota</taxon>
        <taxon>Pezizomycotina</taxon>
        <taxon>Dothideomycetes</taxon>
        <taxon>Dothideomycetes incertae sedis</taxon>
        <taxon>Eremomycetales</taxon>
        <taxon>Eremomycetaceae</taxon>
        <taxon>Eremomyces</taxon>
    </lineage>
</organism>
<dbReference type="Proteomes" id="UP000504638">
    <property type="component" value="Unplaced"/>
</dbReference>
<feature type="compositionally biased region" description="Low complexity" evidence="1">
    <location>
        <begin position="35"/>
        <end position="44"/>
    </location>
</feature>
<dbReference type="RefSeq" id="XP_033532998.1">
    <property type="nucleotide sequence ID" value="XM_033681376.1"/>
</dbReference>
<name>A0A6G1FZT2_9PEZI</name>
<reference evidence="4" key="2">
    <citation type="submission" date="2020-04" db="EMBL/GenBank/DDBJ databases">
        <authorList>
            <consortium name="NCBI Genome Project"/>
        </authorList>
    </citation>
    <scope>NUCLEOTIDE SEQUENCE</scope>
    <source>
        <strain evidence="4">CBS 781.70</strain>
    </source>
</reference>
<feature type="compositionally biased region" description="Basic and acidic residues" evidence="1">
    <location>
        <begin position="72"/>
        <end position="82"/>
    </location>
</feature>
<dbReference type="EMBL" id="ML975162">
    <property type="protein sequence ID" value="KAF1811367.1"/>
    <property type="molecule type" value="Genomic_DNA"/>
</dbReference>
<evidence type="ECO:0000313" key="2">
    <source>
        <dbReference type="EMBL" id="KAF1811367.1"/>
    </source>
</evidence>
<sequence>MASGYRKYITPIRDDEEELEDQQAIVRNRLGQANPQEPTQHQQTPSPPPESHTSPTSQGGNDGRATHASQENGRRTGPPEDV</sequence>
<keyword evidence="3" id="KW-1185">Reference proteome</keyword>
<reference evidence="4" key="3">
    <citation type="submission" date="2025-04" db="UniProtKB">
        <authorList>
            <consortium name="RefSeq"/>
        </authorList>
    </citation>
    <scope>IDENTIFICATION</scope>
    <source>
        <strain evidence="4">CBS 781.70</strain>
    </source>
</reference>
<evidence type="ECO:0000256" key="1">
    <source>
        <dbReference type="SAM" id="MobiDB-lite"/>
    </source>
</evidence>
<accession>A0A6G1FZT2</accession>
<reference evidence="2 4" key="1">
    <citation type="submission" date="2020-01" db="EMBL/GenBank/DDBJ databases">
        <authorList>
            <consortium name="DOE Joint Genome Institute"/>
            <person name="Haridas S."/>
            <person name="Albert R."/>
            <person name="Binder M."/>
            <person name="Bloem J."/>
            <person name="Labutti K."/>
            <person name="Salamov A."/>
            <person name="Andreopoulos B."/>
            <person name="Baker S.E."/>
            <person name="Barry K."/>
            <person name="Bills G."/>
            <person name="Bluhm B.H."/>
            <person name="Cannon C."/>
            <person name="Castanera R."/>
            <person name="Culley D.E."/>
            <person name="Daum C."/>
            <person name="Ezra D."/>
            <person name="Gonzalez J.B."/>
            <person name="Henrissat B."/>
            <person name="Kuo A."/>
            <person name="Liang C."/>
            <person name="Lipzen A."/>
            <person name="Lutzoni F."/>
            <person name="Magnuson J."/>
            <person name="Mondo S."/>
            <person name="Nolan M."/>
            <person name="Ohm R."/>
            <person name="Pangilinan J."/>
            <person name="Park H.-J."/>
            <person name="Ramirez L."/>
            <person name="Alfaro M."/>
            <person name="Sun H."/>
            <person name="Tritt A."/>
            <person name="Yoshinaga Y."/>
            <person name="Zwiers L.-H."/>
            <person name="Turgeon B.G."/>
            <person name="Goodwin S.B."/>
            <person name="Spatafora J.W."/>
            <person name="Crous P.W."/>
            <person name="Grigoriev I.V."/>
        </authorList>
    </citation>
    <scope>NUCLEOTIDE SEQUENCE</scope>
    <source>
        <strain evidence="2 4">CBS 781.70</strain>
    </source>
</reference>
<protein>
    <submittedName>
        <fullName evidence="2 4">Uncharacterized protein</fullName>
    </submittedName>
</protein>
<dbReference type="AlphaFoldDB" id="A0A6G1FZT2"/>
<feature type="region of interest" description="Disordered" evidence="1">
    <location>
        <begin position="1"/>
        <end position="82"/>
    </location>
</feature>
<evidence type="ECO:0000313" key="3">
    <source>
        <dbReference type="Proteomes" id="UP000504638"/>
    </source>
</evidence>
<gene>
    <name evidence="2 4" type="ORF">P152DRAFT_474960</name>
</gene>
<proteinExistence type="predicted"/>
<dbReference type="GeneID" id="54421946"/>
<evidence type="ECO:0000313" key="4">
    <source>
        <dbReference type="RefSeq" id="XP_033532998.1"/>
    </source>
</evidence>